<dbReference type="SMART" id="SM00138">
    <property type="entry name" value="MeTrc"/>
    <property type="match status" value="1"/>
</dbReference>
<evidence type="ECO:0000256" key="2">
    <source>
        <dbReference type="ARBA" id="ARBA00002759"/>
    </source>
</evidence>
<dbReference type="PRINTS" id="PR00996">
    <property type="entry name" value="CHERMTFRASE"/>
</dbReference>
<dbReference type="GO" id="GO:0032259">
    <property type="term" value="P:methylation"/>
    <property type="evidence" value="ECO:0007669"/>
    <property type="project" value="UniProtKB-KW"/>
</dbReference>
<dbReference type="InterPro" id="IPR022642">
    <property type="entry name" value="CheR_C"/>
</dbReference>
<keyword evidence="4" id="KW-0489">Methyltransferase</keyword>
<dbReference type="EMBL" id="MAJZ01001009">
    <property type="protein sequence ID" value="OCH69002.1"/>
    <property type="molecule type" value="Genomic_DNA"/>
</dbReference>
<dbReference type="PROSITE" id="PS50123">
    <property type="entry name" value="CHER"/>
    <property type="match status" value="1"/>
</dbReference>
<comment type="function">
    <text evidence="2">Methylation of the membrane-bound methyl-accepting chemotaxis proteins (MCP) to form gamma-glutamyl methyl ester residues in MCP.</text>
</comment>
<gene>
    <name evidence="8" type="ORF">A6E14_16415</name>
</gene>
<dbReference type="InterPro" id="IPR036804">
    <property type="entry name" value="CheR_N_sf"/>
</dbReference>
<evidence type="ECO:0000256" key="4">
    <source>
        <dbReference type="ARBA" id="ARBA00022603"/>
    </source>
</evidence>
<proteinExistence type="predicted"/>
<organism evidence="8 9">
    <name type="scientific">Vibrio genomosp. F10</name>
    <dbReference type="NCBI Taxonomy" id="723171"/>
    <lineage>
        <taxon>Bacteria</taxon>
        <taxon>Pseudomonadati</taxon>
        <taxon>Pseudomonadota</taxon>
        <taxon>Gammaproteobacteria</taxon>
        <taxon>Vibrionales</taxon>
        <taxon>Vibrionaceae</taxon>
        <taxon>Vibrio</taxon>
    </lineage>
</organism>
<comment type="catalytic activity">
    <reaction evidence="1">
        <text>L-glutamyl-[protein] + S-adenosyl-L-methionine = [protein]-L-glutamate 5-O-methyl ester + S-adenosyl-L-homocysteine</text>
        <dbReference type="Rhea" id="RHEA:24452"/>
        <dbReference type="Rhea" id="RHEA-COMP:10208"/>
        <dbReference type="Rhea" id="RHEA-COMP:10311"/>
        <dbReference type="ChEBI" id="CHEBI:29973"/>
        <dbReference type="ChEBI" id="CHEBI:57856"/>
        <dbReference type="ChEBI" id="CHEBI:59789"/>
        <dbReference type="ChEBI" id="CHEBI:82795"/>
        <dbReference type="EC" id="2.1.1.80"/>
    </reaction>
</comment>
<evidence type="ECO:0000256" key="6">
    <source>
        <dbReference type="ARBA" id="ARBA00022691"/>
    </source>
</evidence>
<dbReference type="PANTHER" id="PTHR24422:SF26">
    <property type="entry name" value="CHEMOTAXIS PROTEIN METHYLTRANSFERASE"/>
    <property type="match status" value="1"/>
</dbReference>
<dbReference type="AlphaFoldDB" id="A0A1B9QSU5"/>
<evidence type="ECO:0000256" key="1">
    <source>
        <dbReference type="ARBA" id="ARBA00001541"/>
    </source>
</evidence>
<accession>A0A1B9QSU5</accession>
<dbReference type="EC" id="2.1.1.80" evidence="3"/>
<dbReference type="Pfam" id="PF01739">
    <property type="entry name" value="CheR"/>
    <property type="match status" value="1"/>
</dbReference>
<sequence length="271" mass="30914">MIAMTKILTDSQFTHIQNLVESYTGIYLPNSKRGIVENRLQSRLTYRQCQSFEEYLITLTDRSENGEFLSFIDKMTTHETSFFREAYQFDALRDLLISSRQSNPISVWSAACSTGEEVYTLAMVLQDAIGKGAWSVLGTDISDLAIQKSKLCNYDLSAAEKIPSSYRRAYCLKGVGTYSDHFTLVPALKKYCDFRTQSLLTPVGSELYEVIFLRNVLIYFSHEKQQRIVGNIINALKINGLLFLGHSENILRDNPKVELVDNCIYRKVAHE</sequence>
<feature type="domain" description="CheR-type methyltransferase" evidence="7">
    <location>
        <begin position="1"/>
        <end position="270"/>
    </location>
</feature>
<dbReference type="SUPFAM" id="SSF47757">
    <property type="entry name" value="Chemotaxis receptor methyltransferase CheR, N-terminal domain"/>
    <property type="match status" value="1"/>
</dbReference>
<dbReference type="Gene3D" id="3.40.50.150">
    <property type="entry name" value="Vaccinia Virus protein VP39"/>
    <property type="match status" value="1"/>
</dbReference>
<dbReference type="Pfam" id="PF03705">
    <property type="entry name" value="CheR_N"/>
    <property type="match status" value="1"/>
</dbReference>
<evidence type="ECO:0000313" key="8">
    <source>
        <dbReference type="EMBL" id="OCH69002.1"/>
    </source>
</evidence>
<keyword evidence="9" id="KW-1185">Reference proteome</keyword>
<evidence type="ECO:0000313" key="9">
    <source>
        <dbReference type="Proteomes" id="UP000093173"/>
    </source>
</evidence>
<name>A0A1B9QSU5_9VIBR</name>
<keyword evidence="6" id="KW-0949">S-adenosyl-L-methionine</keyword>
<keyword evidence="5" id="KW-0808">Transferase</keyword>
<dbReference type="Proteomes" id="UP000093173">
    <property type="component" value="Unassembled WGS sequence"/>
</dbReference>
<dbReference type="InterPro" id="IPR050903">
    <property type="entry name" value="Bact_Chemotaxis_MeTrfase"/>
</dbReference>
<dbReference type="SUPFAM" id="SSF53335">
    <property type="entry name" value="S-adenosyl-L-methionine-dependent methyltransferases"/>
    <property type="match status" value="1"/>
</dbReference>
<protein>
    <recommendedName>
        <fullName evidence="3">protein-glutamate O-methyltransferase</fullName>
        <ecNumber evidence="3">2.1.1.80</ecNumber>
    </recommendedName>
</protein>
<dbReference type="InterPro" id="IPR000780">
    <property type="entry name" value="CheR_MeTrfase"/>
</dbReference>
<dbReference type="PANTHER" id="PTHR24422">
    <property type="entry name" value="CHEMOTAXIS PROTEIN METHYLTRANSFERASE"/>
    <property type="match status" value="1"/>
</dbReference>
<dbReference type="InterPro" id="IPR029063">
    <property type="entry name" value="SAM-dependent_MTases_sf"/>
</dbReference>
<comment type="caution">
    <text evidence="8">The sequence shown here is derived from an EMBL/GenBank/DDBJ whole genome shotgun (WGS) entry which is preliminary data.</text>
</comment>
<evidence type="ECO:0000256" key="5">
    <source>
        <dbReference type="ARBA" id="ARBA00022679"/>
    </source>
</evidence>
<reference evidence="9" key="1">
    <citation type="submission" date="2016-06" db="EMBL/GenBank/DDBJ databases">
        <authorList>
            <person name="Hehemann J.-H."/>
            <person name="Arevalo P."/>
            <person name="Datta M.S."/>
            <person name="Polz M.F."/>
        </authorList>
    </citation>
    <scope>NUCLEOTIDE SEQUENCE [LARGE SCALE GENOMIC DNA]</scope>
    <source>
        <strain evidence="9">9CSC122</strain>
    </source>
</reference>
<dbReference type="Gene3D" id="1.10.155.10">
    <property type="entry name" value="Chemotaxis receptor methyltransferase CheR, N-terminal domain"/>
    <property type="match status" value="1"/>
</dbReference>
<dbReference type="GO" id="GO:0008983">
    <property type="term" value="F:protein-glutamate O-methyltransferase activity"/>
    <property type="evidence" value="ECO:0007669"/>
    <property type="project" value="UniProtKB-EC"/>
</dbReference>
<evidence type="ECO:0000259" key="7">
    <source>
        <dbReference type="PROSITE" id="PS50123"/>
    </source>
</evidence>
<dbReference type="InterPro" id="IPR022641">
    <property type="entry name" value="CheR_N"/>
</dbReference>
<evidence type="ECO:0000256" key="3">
    <source>
        <dbReference type="ARBA" id="ARBA00012534"/>
    </source>
</evidence>